<dbReference type="VEuPathDB" id="FungiDB:JI435_401390"/>
<organism evidence="1 2">
    <name type="scientific">Phaeosphaeria nodorum (strain SN15 / ATCC MYA-4574 / FGSC 10173)</name>
    <name type="common">Glume blotch fungus</name>
    <name type="synonym">Parastagonospora nodorum</name>
    <dbReference type="NCBI Taxonomy" id="321614"/>
    <lineage>
        <taxon>Eukaryota</taxon>
        <taxon>Fungi</taxon>
        <taxon>Dikarya</taxon>
        <taxon>Ascomycota</taxon>
        <taxon>Pezizomycotina</taxon>
        <taxon>Dothideomycetes</taxon>
        <taxon>Pleosporomycetidae</taxon>
        <taxon>Pleosporales</taxon>
        <taxon>Pleosporineae</taxon>
        <taxon>Phaeosphaeriaceae</taxon>
        <taxon>Parastagonospora</taxon>
    </lineage>
</organism>
<dbReference type="AlphaFoldDB" id="A0A7U2ERJ9"/>
<reference evidence="2" key="1">
    <citation type="journal article" date="2021" name="BMC Genomics">
        <title>Chromosome-level genome assembly and manually-curated proteome of model necrotroph Parastagonospora nodorum Sn15 reveals a genome-wide trove of candidate effector homologs, and redundancy of virulence-related functions within an accessory chromosome.</title>
        <authorList>
            <person name="Bertazzoni S."/>
            <person name="Jones D.A.B."/>
            <person name="Phan H.T."/>
            <person name="Tan K.-C."/>
            <person name="Hane J.K."/>
        </authorList>
    </citation>
    <scope>NUCLEOTIDE SEQUENCE [LARGE SCALE GENOMIC DNA]</scope>
    <source>
        <strain evidence="2">SN15 / ATCC MYA-4574 / FGSC 10173)</strain>
    </source>
</reference>
<accession>A0A7U2ERJ9</accession>
<name>A0A7U2ERJ9_PHANO</name>
<proteinExistence type="predicted"/>
<evidence type="ECO:0000313" key="1">
    <source>
        <dbReference type="EMBL" id="QRC91487.1"/>
    </source>
</evidence>
<protein>
    <submittedName>
        <fullName evidence="1">Uncharacterized protein</fullName>
    </submittedName>
</protein>
<gene>
    <name evidence="1" type="ORF">JI435_401390</name>
</gene>
<evidence type="ECO:0000313" key="2">
    <source>
        <dbReference type="Proteomes" id="UP000663193"/>
    </source>
</evidence>
<sequence>MAVRADHRRLWGKVVLGVNPWTRYLRLRTKRLVLNGSSSAPHAKVSTNAICQSGKDALVSHVRVDTRQGVGFYA</sequence>
<dbReference type="Proteomes" id="UP000663193">
    <property type="component" value="Chromosome 1"/>
</dbReference>
<dbReference type="EMBL" id="CP069023">
    <property type="protein sequence ID" value="QRC91487.1"/>
    <property type="molecule type" value="Genomic_DNA"/>
</dbReference>
<keyword evidence="2" id="KW-1185">Reference proteome</keyword>